<keyword evidence="4" id="KW-0949">S-adenosyl-L-methionine</keyword>
<dbReference type="GO" id="GO:0008757">
    <property type="term" value="F:S-adenosylmethionine-dependent methyltransferase activity"/>
    <property type="evidence" value="ECO:0007669"/>
    <property type="project" value="InterPro"/>
</dbReference>
<evidence type="ECO:0000256" key="2">
    <source>
        <dbReference type="ARBA" id="ARBA00022603"/>
    </source>
</evidence>
<dbReference type="Proteomes" id="UP000001881">
    <property type="component" value="Unassembled WGS sequence"/>
</dbReference>
<dbReference type="PANTHER" id="PTHR32183:SF6">
    <property type="entry name" value="CYSTEINE SULFINATE DESULFINASE_CYSTEINE DESULFURASE AND RELATED ENZYMES"/>
    <property type="match status" value="1"/>
</dbReference>
<dbReference type="HOGENOM" id="CLU_056435_7_0_1"/>
<evidence type="ECO:0000256" key="3">
    <source>
        <dbReference type="ARBA" id="ARBA00022679"/>
    </source>
</evidence>
<dbReference type="InParanoid" id="F7VZD0"/>
<organism evidence="5 6">
    <name type="scientific">Sordaria macrospora (strain ATCC MYA-333 / DSM 997 / K(L3346) / K-hell)</name>
    <dbReference type="NCBI Taxonomy" id="771870"/>
    <lineage>
        <taxon>Eukaryota</taxon>
        <taxon>Fungi</taxon>
        <taxon>Dikarya</taxon>
        <taxon>Ascomycota</taxon>
        <taxon>Pezizomycotina</taxon>
        <taxon>Sordariomycetes</taxon>
        <taxon>Sordariomycetidae</taxon>
        <taxon>Sordariales</taxon>
        <taxon>Sordariaceae</taxon>
        <taxon>Sordaria</taxon>
    </lineage>
</organism>
<dbReference type="PROSITE" id="PS51585">
    <property type="entry name" value="SAM_MT_TPMT"/>
    <property type="match status" value="1"/>
</dbReference>
<dbReference type="VEuPathDB" id="FungiDB:SMAC_04109"/>
<dbReference type="AlphaFoldDB" id="F7VZD0"/>
<keyword evidence="6" id="KW-1185">Reference proteome</keyword>
<accession>F7VZD0</accession>
<gene>
    <name evidence="5" type="ORF">SMAC_04109</name>
</gene>
<comment type="caution">
    <text evidence="5">The sequence shown here is derived from an EMBL/GenBank/DDBJ whole genome shotgun (WGS) entry which is preliminary data.</text>
</comment>
<dbReference type="EMBL" id="CABT02000015">
    <property type="protein sequence ID" value="CCC10878.1"/>
    <property type="molecule type" value="Genomic_DNA"/>
</dbReference>
<dbReference type="KEGG" id="smp:10804067"/>
<evidence type="ECO:0000313" key="5">
    <source>
        <dbReference type="EMBL" id="CCC10878.1"/>
    </source>
</evidence>
<evidence type="ECO:0000256" key="1">
    <source>
        <dbReference type="ARBA" id="ARBA00022553"/>
    </source>
</evidence>
<dbReference type="OrthoDB" id="276151at2759"/>
<dbReference type="SUPFAM" id="SSF53335">
    <property type="entry name" value="S-adenosyl-L-methionine-dependent methyltransferases"/>
    <property type="match status" value="1"/>
</dbReference>
<keyword evidence="2" id="KW-0489">Methyltransferase</keyword>
<dbReference type="eggNOG" id="ENOG502QVNN">
    <property type="taxonomic scope" value="Eukaryota"/>
</dbReference>
<dbReference type="InterPro" id="IPR029063">
    <property type="entry name" value="SAM-dependent_MTases_sf"/>
</dbReference>
<evidence type="ECO:0000313" key="6">
    <source>
        <dbReference type="Proteomes" id="UP000001881"/>
    </source>
</evidence>
<dbReference type="Pfam" id="PF05724">
    <property type="entry name" value="TPMT"/>
    <property type="match status" value="1"/>
</dbReference>
<dbReference type="CDD" id="cd02440">
    <property type="entry name" value="AdoMet_MTases"/>
    <property type="match status" value="1"/>
</dbReference>
<sequence>MTAFRPSPFRPTMPLRISSQPQTIFKTPATRPKEKHASGWSSLWDTNKSHFWDRGRPSPALQDLLNLHPELFSEIAHGPGRQPKAFVPGCGRGYDVVMLALHGYDTYGLDVSEKAVETAREYAANELRDPSAYNFKDASTLTCSPERATCGTANFLVGNFFEREWESLLATKDGHKFDLIYDYTFLCALSSDMRRDWALRMSELLAPNGILVCLEFPLYKDPRLPRPPWGLKDVHWNLLAEGGNGLIDPSTGTPEGTTSKEGRFERKVYLKPERTFEIGQGMDMLSVWKLGHEAS</sequence>
<protein>
    <submittedName>
        <fullName evidence="5">WGS project CABT00000000 data, contig 2.15</fullName>
    </submittedName>
</protein>
<dbReference type="OMA" id="GVHWNLL"/>
<proteinExistence type="predicted"/>
<dbReference type="GO" id="GO:0032259">
    <property type="term" value="P:methylation"/>
    <property type="evidence" value="ECO:0007669"/>
    <property type="project" value="UniProtKB-KW"/>
</dbReference>
<dbReference type="GeneID" id="10804067"/>
<dbReference type="PANTHER" id="PTHR32183">
    <property type="match status" value="1"/>
</dbReference>
<keyword evidence="3" id="KW-0808">Transferase</keyword>
<reference evidence="5 6" key="1">
    <citation type="journal article" date="2010" name="PLoS Genet.">
        <title>De novo assembly of a 40 Mb eukaryotic genome from short sequence reads: Sordaria macrospora, a model organism for fungal morphogenesis.</title>
        <authorList>
            <person name="Nowrousian M."/>
            <person name="Stajich J."/>
            <person name="Chu M."/>
            <person name="Engh I."/>
            <person name="Espagne E."/>
            <person name="Halliday K."/>
            <person name="Kamerewerd J."/>
            <person name="Kempken F."/>
            <person name="Knab B."/>
            <person name="Kuo H.C."/>
            <person name="Osiewacz H.D."/>
            <person name="Poeggeler S."/>
            <person name="Read N."/>
            <person name="Seiler S."/>
            <person name="Smith K."/>
            <person name="Zickler D."/>
            <person name="Kueck U."/>
            <person name="Freitag M."/>
        </authorList>
    </citation>
    <scope>NUCLEOTIDE SEQUENCE [LARGE SCALE GENOMIC DNA]</scope>
    <source>
        <strain evidence="6">ATCC MYA-333 / DSM 997 / K(L3346) / K-hell</strain>
        <tissue evidence="5">Mycelium</tissue>
    </source>
</reference>
<dbReference type="InterPro" id="IPR008854">
    <property type="entry name" value="TPMT"/>
</dbReference>
<name>F7VZD0_SORMK</name>
<keyword evidence="1" id="KW-0597">Phosphoprotein</keyword>
<dbReference type="Gene3D" id="3.40.50.150">
    <property type="entry name" value="Vaccinia Virus protein VP39"/>
    <property type="match status" value="1"/>
</dbReference>
<evidence type="ECO:0000256" key="4">
    <source>
        <dbReference type="ARBA" id="ARBA00022691"/>
    </source>
</evidence>